<dbReference type="EMBL" id="AUZX01004260">
    <property type="protein sequence ID" value="EQD71324.1"/>
    <property type="molecule type" value="Genomic_DNA"/>
</dbReference>
<comment type="caution">
    <text evidence="1">The sequence shown here is derived from an EMBL/GenBank/DDBJ whole genome shotgun (WGS) entry which is preliminary data.</text>
</comment>
<dbReference type="GO" id="GO:0016787">
    <property type="term" value="F:hydrolase activity"/>
    <property type="evidence" value="ECO:0007669"/>
    <property type="project" value="UniProtKB-KW"/>
</dbReference>
<evidence type="ECO:0000313" key="1">
    <source>
        <dbReference type="EMBL" id="EQD71324.1"/>
    </source>
</evidence>
<feature type="non-terminal residue" evidence="1">
    <location>
        <position position="1"/>
    </location>
</feature>
<dbReference type="Pfam" id="PF03747">
    <property type="entry name" value="ADP_ribosyl_GH"/>
    <property type="match status" value="1"/>
</dbReference>
<accession>T1CS36</accession>
<protein>
    <submittedName>
        <fullName evidence="1">ADP-ribosylglycohydrolase</fullName>
    </submittedName>
</protein>
<gene>
    <name evidence="1" type="ORF">B1A_05841</name>
</gene>
<dbReference type="SUPFAM" id="SSF101478">
    <property type="entry name" value="ADP-ribosylglycohydrolase"/>
    <property type="match status" value="1"/>
</dbReference>
<name>T1CS36_9ZZZZ</name>
<reference evidence="1" key="1">
    <citation type="submission" date="2013-08" db="EMBL/GenBank/DDBJ databases">
        <authorList>
            <person name="Mendez C."/>
            <person name="Richter M."/>
            <person name="Ferrer M."/>
            <person name="Sanchez J."/>
        </authorList>
    </citation>
    <scope>NUCLEOTIDE SEQUENCE</scope>
</reference>
<dbReference type="Gene3D" id="1.10.4080.10">
    <property type="entry name" value="ADP-ribosylation/Crystallin J1"/>
    <property type="match status" value="1"/>
</dbReference>
<dbReference type="InterPro" id="IPR005502">
    <property type="entry name" value="Ribosyl_crysJ1"/>
</dbReference>
<feature type="non-terminal residue" evidence="1">
    <location>
        <position position="161"/>
    </location>
</feature>
<reference evidence="1" key="2">
    <citation type="journal article" date="2014" name="ISME J.">
        <title>Microbial stratification in low pH oxic and suboxic macroscopic growths along an acid mine drainage.</title>
        <authorList>
            <person name="Mendez-Garcia C."/>
            <person name="Mesa V."/>
            <person name="Sprenger R.R."/>
            <person name="Richter M."/>
            <person name="Diez M.S."/>
            <person name="Solano J."/>
            <person name="Bargiela R."/>
            <person name="Golyshina O.V."/>
            <person name="Manteca A."/>
            <person name="Ramos J.L."/>
            <person name="Gallego J.R."/>
            <person name="Llorente I."/>
            <person name="Martins Dos Santos V.A."/>
            <person name="Jensen O.N."/>
            <person name="Pelaez A.I."/>
            <person name="Sanchez J."/>
            <person name="Ferrer M."/>
        </authorList>
    </citation>
    <scope>NUCLEOTIDE SEQUENCE</scope>
</reference>
<organism evidence="1">
    <name type="scientific">mine drainage metagenome</name>
    <dbReference type="NCBI Taxonomy" id="410659"/>
    <lineage>
        <taxon>unclassified sequences</taxon>
        <taxon>metagenomes</taxon>
        <taxon>ecological metagenomes</taxon>
    </lineage>
</organism>
<sequence>FDVGGTVARALERFARSPAPYCGSEDPMAAGNGSIMRLCPVPLYFRRDPKRAMARSADSSRTTHATATALDACRYLGGLIVGALQGRSKEELLAARFTPVAGAYDREPLCEEVERVARGSFKERMPPREINGGGYVVDSLESALWAFFHGATFLGGLYLAV</sequence>
<dbReference type="InterPro" id="IPR036705">
    <property type="entry name" value="Ribosyl_crysJ1_sf"/>
</dbReference>
<keyword evidence="1" id="KW-0378">Hydrolase</keyword>
<proteinExistence type="predicted"/>
<dbReference type="AlphaFoldDB" id="T1CS36"/>